<dbReference type="InterPro" id="IPR013099">
    <property type="entry name" value="K_chnl_dom"/>
</dbReference>
<evidence type="ECO:0000313" key="3">
    <source>
        <dbReference type="EMBL" id="SVA48606.1"/>
    </source>
</evidence>
<evidence type="ECO:0000256" key="1">
    <source>
        <dbReference type="SAM" id="Phobius"/>
    </source>
</evidence>
<evidence type="ECO:0000259" key="2">
    <source>
        <dbReference type="Pfam" id="PF07885"/>
    </source>
</evidence>
<name>A0A381W7R6_9ZZZZ</name>
<dbReference type="EMBL" id="UINC01010972">
    <property type="protein sequence ID" value="SVA48606.1"/>
    <property type="molecule type" value="Genomic_DNA"/>
</dbReference>
<organism evidence="3">
    <name type="scientific">marine metagenome</name>
    <dbReference type="NCBI Taxonomy" id="408172"/>
    <lineage>
        <taxon>unclassified sequences</taxon>
        <taxon>metagenomes</taxon>
        <taxon>ecological metagenomes</taxon>
    </lineage>
</organism>
<feature type="transmembrane region" description="Helical" evidence="1">
    <location>
        <begin position="45"/>
        <end position="64"/>
    </location>
</feature>
<dbReference type="Gene3D" id="1.10.287.70">
    <property type="match status" value="1"/>
</dbReference>
<keyword evidence="1" id="KW-1133">Transmembrane helix</keyword>
<dbReference type="AlphaFoldDB" id="A0A381W7R6"/>
<sequence>MYANKNLWKGIEEDKLYLLACDAFYFTISTHTSLGYGDIIPKSRIIRMITSLHMITVFTFYFFIY</sequence>
<protein>
    <recommendedName>
        <fullName evidence="2">Potassium channel domain-containing protein</fullName>
    </recommendedName>
</protein>
<proteinExistence type="predicted"/>
<gene>
    <name evidence="3" type="ORF">METZ01_LOCUS101460</name>
</gene>
<accession>A0A381W7R6</accession>
<keyword evidence="1" id="KW-0812">Transmembrane</keyword>
<feature type="domain" description="Potassium channel" evidence="2">
    <location>
        <begin position="21"/>
        <end position="63"/>
    </location>
</feature>
<dbReference type="Pfam" id="PF07885">
    <property type="entry name" value="Ion_trans_2"/>
    <property type="match status" value="1"/>
</dbReference>
<reference evidence="3" key="1">
    <citation type="submission" date="2018-05" db="EMBL/GenBank/DDBJ databases">
        <authorList>
            <person name="Lanie J.A."/>
            <person name="Ng W.-L."/>
            <person name="Kazmierczak K.M."/>
            <person name="Andrzejewski T.M."/>
            <person name="Davidsen T.M."/>
            <person name="Wayne K.J."/>
            <person name="Tettelin H."/>
            <person name="Glass J.I."/>
            <person name="Rusch D."/>
            <person name="Podicherti R."/>
            <person name="Tsui H.-C.T."/>
            <person name="Winkler M.E."/>
        </authorList>
    </citation>
    <scope>NUCLEOTIDE SEQUENCE</scope>
</reference>
<keyword evidence="1" id="KW-0472">Membrane</keyword>
<dbReference type="SUPFAM" id="SSF81324">
    <property type="entry name" value="Voltage-gated potassium channels"/>
    <property type="match status" value="1"/>
</dbReference>